<dbReference type="InterPro" id="IPR053174">
    <property type="entry name" value="LpxI"/>
</dbReference>
<proteinExistence type="predicted"/>
<comment type="caution">
    <text evidence="3">The sequence shown here is derived from an EMBL/GenBank/DDBJ whole genome shotgun (WGS) entry which is preliminary data.</text>
</comment>
<reference evidence="5 6" key="1">
    <citation type="journal article" date="2019" name="Nat. Microbiol.">
        <title>Mediterranean grassland soil C-N compound turnover is dependent on rainfall and depth, and is mediated by genomically divergent microorganisms.</title>
        <authorList>
            <person name="Diamond S."/>
            <person name="Andeer P.F."/>
            <person name="Li Z."/>
            <person name="Crits-Christoph A."/>
            <person name="Burstein D."/>
            <person name="Anantharaman K."/>
            <person name="Lane K.R."/>
            <person name="Thomas B.C."/>
            <person name="Pan C."/>
            <person name="Northen T.R."/>
            <person name="Banfield J.F."/>
        </authorList>
    </citation>
    <scope>NUCLEOTIDE SEQUENCE [LARGE SCALE GENOMIC DNA]</scope>
    <source>
        <strain evidence="4">NP_1</strain>
        <strain evidence="3">NP_2</strain>
    </source>
</reference>
<dbReference type="InterPro" id="IPR010415">
    <property type="entry name" value="LpxI_C"/>
</dbReference>
<dbReference type="Proteomes" id="UP000318661">
    <property type="component" value="Unassembled WGS sequence"/>
</dbReference>
<dbReference type="Pfam" id="PF06230">
    <property type="entry name" value="LpxI_C"/>
    <property type="match status" value="1"/>
</dbReference>
<sequence length="278" mass="29230">MRSDTASPARDAIGLIAGGGTLPLVLAKAVKARGHPLVCLALDDADASLVSLADHTYHVRFGQVEDVIAALRRHGARRVLMVGRVSRTDLVDRGDALFRRWLGEAPDRRDQTVFRRGVQRLHDLGVDVASPLEFAPELAVPADVLTRRVPTEPEWHDIRLGLSVARAVAALDAGQTVVLKRGVILAVEAAEGTDAAIRRGGGLAAGTVVVKAARPDQDPRFDLPTIGAQTVALLQDVGAAVLAVEAGKTLLLDRHEAVAVADQAGIALVGVDVAEAGR</sequence>
<dbReference type="InterPro" id="IPR041255">
    <property type="entry name" value="LpxI_N"/>
</dbReference>
<dbReference type="Proteomes" id="UP000315217">
    <property type="component" value="Unassembled WGS sequence"/>
</dbReference>
<dbReference type="PANTHER" id="PTHR39962:SF1">
    <property type="entry name" value="LPXI FAMILY PROTEIN"/>
    <property type="match status" value="1"/>
</dbReference>
<dbReference type="Pfam" id="PF17930">
    <property type="entry name" value="LpxI_N"/>
    <property type="match status" value="1"/>
</dbReference>
<evidence type="ECO:0000313" key="6">
    <source>
        <dbReference type="Proteomes" id="UP000318661"/>
    </source>
</evidence>
<organism evidence="3 6">
    <name type="scientific">Candidatus Segetimicrobium genomatis</name>
    <dbReference type="NCBI Taxonomy" id="2569760"/>
    <lineage>
        <taxon>Bacteria</taxon>
        <taxon>Bacillati</taxon>
        <taxon>Candidatus Sysuimicrobiota</taxon>
        <taxon>Candidatus Sysuimicrobiia</taxon>
        <taxon>Candidatus Sysuimicrobiales</taxon>
        <taxon>Candidatus Segetimicrobiaceae</taxon>
        <taxon>Candidatus Segetimicrobium</taxon>
    </lineage>
</organism>
<evidence type="ECO:0000313" key="5">
    <source>
        <dbReference type="Proteomes" id="UP000315217"/>
    </source>
</evidence>
<dbReference type="EMBL" id="VBAI01000009">
    <property type="protein sequence ID" value="TMJ13284.1"/>
    <property type="molecule type" value="Genomic_DNA"/>
</dbReference>
<feature type="domain" description="LpxI N-terminal" evidence="2">
    <location>
        <begin position="13"/>
        <end position="138"/>
    </location>
</feature>
<evidence type="ECO:0000259" key="1">
    <source>
        <dbReference type="Pfam" id="PF06230"/>
    </source>
</evidence>
<evidence type="ECO:0000313" key="4">
    <source>
        <dbReference type="EMBL" id="TMJ13284.1"/>
    </source>
</evidence>
<dbReference type="Gene3D" id="3.40.140.80">
    <property type="match status" value="1"/>
</dbReference>
<protein>
    <submittedName>
        <fullName evidence="3">LpxI family protein</fullName>
    </submittedName>
</protein>
<dbReference type="EMBL" id="VBAJ01000196">
    <property type="protein sequence ID" value="TMJ07093.1"/>
    <property type="molecule type" value="Genomic_DNA"/>
</dbReference>
<feature type="domain" description="LpxI C-terminal" evidence="1">
    <location>
        <begin position="142"/>
        <end position="269"/>
    </location>
</feature>
<dbReference type="PANTHER" id="PTHR39962">
    <property type="entry name" value="BLL4848 PROTEIN"/>
    <property type="match status" value="1"/>
</dbReference>
<dbReference type="AlphaFoldDB" id="A0A537LGF5"/>
<dbReference type="Gene3D" id="3.40.50.20">
    <property type="match status" value="1"/>
</dbReference>
<evidence type="ECO:0000259" key="2">
    <source>
        <dbReference type="Pfam" id="PF17930"/>
    </source>
</evidence>
<dbReference type="InterPro" id="IPR043167">
    <property type="entry name" value="LpxI_C_sf"/>
</dbReference>
<name>A0A537LGF5_9BACT</name>
<accession>A0A537LGF5</accession>
<evidence type="ECO:0000313" key="3">
    <source>
        <dbReference type="EMBL" id="TMJ07093.1"/>
    </source>
</evidence>
<gene>
    <name evidence="4" type="ORF">E6G98_00895</name>
    <name evidence="3" type="ORF">E6G99_07825</name>
</gene>